<organism evidence="1 2">
    <name type="scientific">Tropicimonas isoalkanivorans</name>
    <dbReference type="NCBI Taxonomy" id="441112"/>
    <lineage>
        <taxon>Bacteria</taxon>
        <taxon>Pseudomonadati</taxon>
        <taxon>Pseudomonadota</taxon>
        <taxon>Alphaproteobacteria</taxon>
        <taxon>Rhodobacterales</taxon>
        <taxon>Roseobacteraceae</taxon>
        <taxon>Tropicimonas</taxon>
    </lineage>
</organism>
<dbReference type="STRING" id="441112.SAMN04488094_101561"/>
<sequence>MGRLWQPAVSALRRAARRAVMGRRFVHTLERNREAADRLDMALKEMLER</sequence>
<evidence type="ECO:0000313" key="1">
    <source>
        <dbReference type="EMBL" id="SFB80412.1"/>
    </source>
</evidence>
<dbReference type="AlphaFoldDB" id="A0A1I1E175"/>
<dbReference type="Proteomes" id="UP000198728">
    <property type="component" value="Unassembled WGS sequence"/>
</dbReference>
<dbReference type="EMBL" id="FOLG01000001">
    <property type="protein sequence ID" value="SFB80412.1"/>
    <property type="molecule type" value="Genomic_DNA"/>
</dbReference>
<dbReference type="RefSeq" id="WP_177208227.1">
    <property type="nucleotide sequence ID" value="NZ_FOLG01000001.1"/>
</dbReference>
<evidence type="ECO:0000313" key="2">
    <source>
        <dbReference type="Proteomes" id="UP000198728"/>
    </source>
</evidence>
<protein>
    <submittedName>
        <fullName evidence="1">Uncharacterized protein</fullName>
    </submittedName>
</protein>
<name>A0A1I1E175_9RHOB</name>
<keyword evidence="2" id="KW-1185">Reference proteome</keyword>
<gene>
    <name evidence="1" type="ORF">SAMN04488094_101561</name>
</gene>
<accession>A0A1I1E175</accession>
<reference evidence="1 2" key="1">
    <citation type="submission" date="2016-10" db="EMBL/GenBank/DDBJ databases">
        <authorList>
            <person name="de Groot N.N."/>
        </authorList>
    </citation>
    <scope>NUCLEOTIDE SEQUENCE [LARGE SCALE GENOMIC DNA]</scope>
    <source>
        <strain evidence="1 2">DSM 19548</strain>
    </source>
</reference>
<proteinExistence type="predicted"/>